<evidence type="ECO:0000256" key="4">
    <source>
        <dbReference type="ARBA" id="ARBA00023004"/>
    </source>
</evidence>
<accession>A0A518B0T2</accession>
<dbReference type="PANTHER" id="PTHR47366">
    <property type="entry name" value="TWO-ON-TWO HEMOGLOBIN-3"/>
    <property type="match status" value="1"/>
</dbReference>
<keyword evidence="2" id="KW-0349">Heme</keyword>
<dbReference type="PANTHER" id="PTHR47366:SF1">
    <property type="entry name" value="TWO-ON-TWO HEMOGLOBIN-3"/>
    <property type="match status" value="1"/>
</dbReference>
<proteinExistence type="inferred from homology"/>
<dbReference type="Gene3D" id="1.10.490.10">
    <property type="entry name" value="Globins"/>
    <property type="match status" value="1"/>
</dbReference>
<dbReference type="GO" id="GO:0020037">
    <property type="term" value="F:heme binding"/>
    <property type="evidence" value="ECO:0007669"/>
    <property type="project" value="InterPro"/>
</dbReference>
<protein>
    <submittedName>
        <fullName evidence="6">Hypothetival protein</fullName>
    </submittedName>
</protein>
<dbReference type="RefSeq" id="WP_145256581.1">
    <property type="nucleotide sequence ID" value="NZ_CP036279.1"/>
</dbReference>
<keyword evidence="4" id="KW-0408">Iron</keyword>
<dbReference type="InterPro" id="IPR001486">
    <property type="entry name" value="Hemoglobin_trunc"/>
</dbReference>
<dbReference type="KEGG" id="knv:Pan216_13950"/>
<dbReference type="GO" id="GO:0019825">
    <property type="term" value="F:oxygen binding"/>
    <property type="evidence" value="ECO:0007669"/>
    <property type="project" value="InterPro"/>
</dbReference>
<dbReference type="OrthoDB" id="9790913at2"/>
<dbReference type="InterPro" id="IPR044203">
    <property type="entry name" value="GlbO/GLB3-like"/>
</dbReference>
<evidence type="ECO:0000256" key="5">
    <source>
        <dbReference type="ARBA" id="ARBA00034496"/>
    </source>
</evidence>
<dbReference type="SUPFAM" id="SSF46458">
    <property type="entry name" value="Globin-like"/>
    <property type="match status" value="1"/>
</dbReference>
<gene>
    <name evidence="6" type="primary">glbO</name>
    <name evidence="6" type="ORF">Pan216_13950</name>
</gene>
<name>A0A518B0T2_9BACT</name>
<evidence type="ECO:0000256" key="1">
    <source>
        <dbReference type="ARBA" id="ARBA00022448"/>
    </source>
</evidence>
<reference evidence="6 7" key="1">
    <citation type="submission" date="2019-02" db="EMBL/GenBank/DDBJ databases">
        <title>Deep-cultivation of Planctomycetes and their phenomic and genomic characterization uncovers novel biology.</title>
        <authorList>
            <person name="Wiegand S."/>
            <person name="Jogler M."/>
            <person name="Boedeker C."/>
            <person name="Pinto D."/>
            <person name="Vollmers J."/>
            <person name="Rivas-Marin E."/>
            <person name="Kohn T."/>
            <person name="Peeters S.H."/>
            <person name="Heuer A."/>
            <person name="Rast P."/>
            <person name="Oberbeckmann S."/>
            <person name="Bunk B."/>
            <person name="Jeske O."/>
            <person name="Meyerdierks A."/>
            <person name="Storesund J.E."/>
            <person name="Kallscheuer N."/>
            <person name="Luecker S."/>
            <person name="Lage O.M."/>
            <person name="Pohl T."/>
            <person name="Merkel B.J."/>
            <person name="Hornburger P."/>
            <person name="Mueller R.-W."/>
            <person name="Bruemmer F."/>
            <person name="Labrenz M."/>
            <person name="Spormann A.M."/>
            <person name="Op den Camp H."/>
            <person name="Overmann J."/>
            <person name="Amann R."/>
            <person name="Jetten M.S.M."/>
            <person name="Mascher T."/>
            <person name="Medema M.H."/>
            <person name="Devos D.P."/>
            <person name="Kaster A.-K."/>
            <person name="Ovreas L."/>
            <person name="Rohde M."/>
            <person name="Galperin M.Y."/>
            <person name="Jogler C."/>
        </authorList>
    </citation>
    <scope>NUCLEOTIDE SEQUENCE [LARGE SCALE GENOMIC DNA]</scope>
    <source>
        <strain evidence="6 7">Pan216</strain>
    </source>
</reference>
<dbReference type="Pfam" id="PF01152">
    <property type="entry name" value="Bac_globin"/>
    <property type="match status" value="1"/>
</dbReference>
<dbReference type="GO" id="GO:0005344">
    <property type="term" value="F:oxygen carrier activity"/>
    <property type="evidence" value="ECO:0007669"/>
    <property type="project" value="InterPro"/>
</dbReference>
<dbReference type="AlphaFoldDB" id="A0A518B0T2"/>
<keyword evidence="3" id="KW-0479">Metal-binding</keyword>
<dbReference type="EMBL" id="CP036279">
    <property type="protein sequence ID" value="QDU60552.1"/>
    <property type="molecule type" value="Genomic_DNA"/>
</dbReference>
<dbReference type="InterPro" id="IPR012292">
    <property type="entry name" value="Globin/Proto"/>
</dbReference>
<evidence type="ECO:0000313" key="6">
    <source>
        <dbReference type="EMBL" id="QDU60552.1"/>
    </source>
</evidence>
<evidence type="ECO:0000256" key="3">
    <source>
        <dbReference type="ARBA" id="ARBA00022723"/>
    </source>
</evidence>
<sequence length="127" mass="14771">MSERTGKSVYDMIGEDGFRRLIAAFYKQVPSDDLLGPMYPANDLDGAEERLRDFLIYRFGGPDKYIRERGHPRLRRRHFPFKVTPAARERWLELMDNAFAEAQLAPEAEAVLREFFPPTADFMINAE</sequence>
<organism evidence="6 7">
    <name type="scientific">Kolteria novifilia</name>
    <dbReference type="NCBI Taxonomy" id="2527975"/>
    <lineage>
        <taxon>Bacteria</taxon>
        <taxon>Pseudomonadati</taxon>
        <taxon>Planctomycetota</taxon>
        <taxon>Planctomycetia</taxon>
        <taxon>Kolteriales</taxon>
        <taxon>Kolteriaceae</taxon>
        <taxon>Kolteria</taxon>
    </lineage>
</organism>
<evidence type="ECO:0000313" key="7">
    <source>
        <dbReference type="Proteomes" id="UP000317093"/>
    </source>
</evidence>
<keyword evidence="7" id="KW-1185">Reference proteome</keyword>
<dbReference type="GO" id="GO:0046872">
    <property type="term" value="F:metal ion binding"/>
    <property type="evidence" value="ECO:0007669"/>
    <property type="project" value="UniProtKB-KW"/>
</dbReference>
<dbReference type="Proteomes" id="UP000317093">
    <property type="component" value="Chromosome"/>
</dbReference>
<evidence type="ECO:0000256" key="2">
    <source>
        <dbReference type="ARBA" id="ARBA00022617"/>
    </source>
</evidence>
<comment type="similarity">
    <text evidence="5">Belongs to the truncated hemoglobin family. Group II subfamily.</text>
</comment>
<dbReference type="InterPro" id="IPR009050">
    <property type="entry name" value="Globin-like_sf"/>
</dbReference>
<keyword evidence="1" id="KW-0813">Transport</keyword>